<dbReference type="EMBL" id="JARAKH010000018">
    <property type="protein sequence ID" value="KAK8395166.1"/>
    <property type="molecule type" value="Genomic_DNA"/>
</dbReference>
<reference evidence="1 2" key="1">
    <citation type="submission" date="2023-03" db="EMBL/GenBank/DDBJ databases">
        <title>High-quality genome of Scylla paramamosain provides insights in environmental adaptation.</title>
        <authorList>
            <person name="Zhang L."/>
        </authorList>
    </citation>
    <scope>NUCLEOTIDE SEQUENCE [LARGE SCALE GENOMIC DNA]</scope>
    <source>
        <strain evidence="1">LZ_2023a</strain>
        <tissue evidence="1">Muscle</tissue>
    </source>
</reference>
<evidence type="ECO:0000313" key="2">
    <source>
        <dbReference type="Proteomes" id="UP001487740"/>
    </source>
</evidence>
<organism evidence="1 2">
    <name type="scientific">Scylla paramamosain</name>
    <name type="common">Mud crab</name>
    <dbReference type="NCBI Taxonomy" id="85552"/>
    <lineage>
        <taxon>Eukaryota</taxon>
        <taxon>Metazoa</taxon>
        <taxon>Ecdysozoa</taxon>
        <taxon>Arthropoda</taxon>
        <taxon>Crustacea</taxon>
        <taxon>Multicrustacea</taxon>
        <taxon>Malacostraca</taxon>
        <taxon>Eumalacostraca</taxon>
        <taxon>Eucarida</taxon>
        <taxon>Decapoda</taxon>
        <taxon>Pleocyemata</taxon>
        <taxon>Brachyura</taxon>
        <taxon>Eubrachyura</taxon>
        <taxon>Portunoidea</taxon>
        <taxon>Portunidae</taxon>
        <taxon>Portuninae</taxon>
        <taxon>Scylla</taxon>
    </lineage>
</organism>
<dbReference type="Proteomes" id="UP001487740">
    <property type="component" value="Unassembled WGS sequence"/>
</dbReference>
<proteinExistence type="predicted"/>
<comment type="caution">
    <text evidence="1">The sequence shown here is derived from an EMBL/GenBank/DDBJ whole genome shotgun (WGS) entry which is preliminary data.</text>
</comment>
<evidence type="ECO:0000313" key="1">
    <source>
        <dbReference type="EMBL" id="KAK8395166.1"/>
    </source>
</evidence>
<protein>
    <submittedName>
        <fullName evidence="1">Uncharacterized protein</fullName>
    </submittedName>
</protein>
<keyword evidence="2" id="KW-1185">Reference proteome</keyword>
<name>A0AAW0U8D9_SCYPA</name>
<gene>
    <name evidence="1" type="ORF">O3P69_006127</name>
</gene>
<sequence length="277" mass="30500">MMGILKARSIRSALRSRWYSPGSEELRPRDAAHFKAKGNSKHNYRSPEETQERGGILLWRRVSRLVLRLTLKCRESMWLRSVSFCNTSLQVFDGQRGQVTPSHIAAPRGHHCTTHSARTGECPAAHDTCCTSEDSSRGSGRLRAAKGSLKYLRAKCSCNTLNTLLGGRGVQGVIHWHAQQGVAREGGMARHGTARHGTAGHSTALQAAAVDGYVRASHTAAVHVCLDTRHIRYTHYSHHALKSTSSNVVFGIAASLAVPYVRDSRYRGVGTLEKKRR</sequence>
<accession>A0AAW0U8D9</accession>
<dbReference type="AlphaFoldDB" id="A0AAW0U8D9"/>